<dbReference type="Gene3D" id="3.10.580.10">
    <property type="entry name" value="CBS-domain"/>
    <property type="match status" value="1"/>
</dbReference>
<evidence type="ECO:0000313" key="4">
    <source>
        <dbReference type="EMBL" id="PSR31587.1"/>
    </source>
</evidence>
<dbReference type="SUPFAM" id="SSF54631">
    <property type="entry name" value="CBS-domain pair"/>
    <property type="match status" value="1"/>
</dbReference>
<evidence type="ECO:0000256" key="2">
    <source>
        <dbReference type="PROSITE-ProRule" id="PRU00703"/>
    </source>
</evidence>
<dbReference type="EMBL" id="PXYW01000062">
    <property type="protein sequence ID" value="PSR31587.1"/>
    <property type="molecule type" value="Genomic_DNA"/>
</dbReference>
<dbReference type="InterPro" id="IPR000644">
    <property type="entry name" value="CBS_dom"/>
</dbReference>
<sequence length="155" mass="17227">MIAREIMTHEVIKISSTATIGQAVALLKEHTISGLPVVDAKDHLVGVITGGDVLRAVQQKAQKVYHTLLGPTHVVIDENVWREDRDQLLKQSVEKMMSRSPVTVAPATPVGEIADLMLRQSIRRVFVIEQGRLLGVVTRNDIVRWLVRRVDSPTP</sequence>
<gene>
    <name evidence="4" type="ORF">C7B46_16755</name>
</gene>
<dbReference type="Pfam" id="PF00571">
    <property type="entry name" value="CBS"/>
    <property type="match status" value="2"/>
</dbReference>
<dbReference type="InterPro" id="IPR051257">
    <property type="entry name" value="Diverse_CBS-Domain"/>
</dbReference>
<feature type="domain" description="CBS" evidence="3">
    <location>
        <begin position="97"/>
        <end position="152"/>
    </location>
</feature>
<dbReference type="PANTHER" id="PTHR43080:SF2">
    <property type="entry name" value="CBS DOMAIN-CONTAINING PROTEIN"/>
    <property type="match status" value="1"/>
</dbReference>
<dbReference type="PROSITE" id="PS51371">
    <property type="entry name" value="CBS"/>
    <property type="match status" value="2"/>
</dbReference>
<reference evidence="4 5" key="1">
    <citation type="journal article" date="2014" name="BMC Genomics">
        <title>Comparison of environmental and isolate Sulfobacillus genomes reveals diverse carbon, sulfur, nitrogen, and hydrogen metabolisms.</title>
        <authorList>
            <person name="Justice N.B."/>
            <person name="Norman A."/>
            <person name="Brown C.T."/>
            <person name="Singh A."/>
            <person name="Thomas B.C."/>
            <person name="Banfield J.F."/>
        </authorList>
    </citation>
    <scope>NUCLEOTIDE SEQUENCE [LARGE SCALE GENOMIC DNA]</scope>
    <source>
        <strain evidence="4">AMDSBA4</strain>
    </source>
</reference>
<dbReference type="InterPro" id="IPR046342">
    <property type="entry name" value="CBS_dom_sf"/>
</dbReference>
<protein>
    <submittedName>
        <fullName evidence="4">CBS domain-containing protein</fullName>
    </submittedName>
</protein>
<evidence type="ECO:0000256" key="1">
    <source>
        <dbReference type="ARBA" id="ARBA00023122"/>
    </source>
</evidence>
<dbReference type="AlphaFoldDB" id="A0A2T2XAV8"/>
<comment type="caution">
    <text evidence="4">The sequence shown here is derived from an EMBL/GenBank/DDBJ whole genome shotgun (WGS) entry which is preliminary data.</text>
</comment>
<proteinExistence type="predicted"/>
<dbReference type="SMART" id="SM00116">
    <property type="entry name" value="CBS"/>
    <property type="match status" value="2"/>
</dbReference>
<name>A0A2T2XAV8_9FIRM</name>
<dbReference type="CDD" id="cd04586">
    <property type="entry name" value="CBS_pair_BON_assoc"/>
    <property type="match status" value="1"/>
</dbReference>
<evidence type="ECO:0000313" key="5">
    <source>
        <dbReference type="Proteomes" id="UP000242972"/>
    </source>
</evidence>
<keyword evidence="1 2" id="KW-0129">CBS domain</keyword>
<dbReference type="Proteomes" id="UP000242972">
    <property type="component" value="Unassembled WGS sequence"/>
</dbReference>
<accession>A0A2T2XAV8</accession>
<feature type="domain" description="CBS" evidence="3">
    <location>
        <begin position="7"/>
        <end position="64"/>
    </location>
</feature>
<organism evidence="4 5">
    <name type="scientific">Sulfobacillus benefaciens</name>
    <dbReference type="NCBI Taxonomy" id="453960"/>
    <lineage>
        <taxon>Bacteria</taxon>
        <taxon>Bacillati</taxon>
        <taxon>Bacillota</taxon>
        <taxon>Clostridia</taxon>
        <taxon>Eubacteriales</taxon>
        <taxon>Clostridiales Family XVII. Incertae Sedis</taxon>
        <taxon>Sulfobacillus</taxon>
    </lineage>
</organism>
<evidence type="ECO:0000259" key="3">
    <source>
        <dbReference type="PROSITE" id="PS51371"/>
    </source>
</evidence>
<dbReference type="PANTHER" id="PTHR43080">
    <property type="entry name" value="CBS DOMAIN-CONTAINING PROTEIN CBSX3, MITOCHONDRIAL"/>
    <property type="match status" value="1"/>
</dbReference>